<name>A0A511MCC5_9NOCA</name>
<gene>
    <name evidence="1" type="ORF">NN4_27580</name>
</gene>
<evidence type="ECO:0000313" key="1">
    <source>
        <dbReference type="EMBL" id="GEM38239.1"/>
    </source>
</evidence>
<comment type="caution">
    <text evidence="1">The sequence shown here is derived from an EMBL/GenBank/DDBJ whole genome shotgun (WGS) entry which is preliminary data.</text>
</comment>
<evidence type="ECO:0000313" key="2">
    <source>
        <dbReference type="Proteomes" id="UP000321424"/>
    </source>
</evidence>
<proteinExistence type="predicted"/>
<dbReference type="OrthoDB" id="4560698at2"/>
<dbReference type="AlphaFoldDB" id="A0A511MCC5"/>
<dbReference type="EMBL" id="BJXA01000014">
    <property type="protein sequence ID" value="GEM38239.1"/>
    <property type="molecule type" value="Genomic_DNA"/>
</dbReference>
<keyword evidence="2" id="KW-1185">Reference proteome</keyword>
<accession>A0A511MCC5</accession>
<protein>
    <submittedName>
        <fullName evidence="1">Uncharacterized protein</fullName>
    </submittedName>
</protein>
<reference evidence="1 2" key="1">
    <citation type="submission" date="2019-07" db="EMBL/GenBank/DDBJ databases">
        <title>Whole genome shotgun sequence of Nocardia ninae NBRC 108245.</title>
        <authorList>
            <person name="Hosoyama A."/>
            <person name="Uohara A."/>
            <person name="Ohji S."/>
            <person name="Ichikawa N."/>
        </authorList>
    </citation>
    <scope>NUCLEOTIDE SEQUENCE [LARGE SCALE GENOMIC DNA]</scope>
    <source>
        <strain evidence="1 2">NBRC 108245</strain>
    </source>
</reference>
<organism evidence="1 2">
    <name type="scientific">Nocardia ninae NBRC 108245</name>
    <dbReference type="NCBI Taxonomy" id="1210091"/>
    <lineage>
        <taxon>Bacteria</taxon>
        <taxon>Bacillati</taxon>
        <taxon>Actinomycetota</taxon>
        <taxon>Actinomycetes</taxon>
        <taxon>Mycobacteriales</taxon>
        <taxon>Nocardiaceae</taxon>
        <taxon>Nocardia</taxon>
    </lineage>
</organism>
<sequence length="108" mass="11853">MRWGRWLHAHPQNTSYPNPAVEDSDCSSIPPGVAAGGAGYVRLHADCGRAEFDANHDLARVACPAVWCGSVSVDDNTIRPHQTWDKLPCWWSGWRIVDDGVAVERAVS</sequence>
<dbReference type="Proteomes" id="UP000321424">
    <property type="component" value="Unassembled WGS sequence"/>
</dbReference>
<dbReference type="RefSeq" id="WP_147130320.1">
    <property type="nucleotide sequence ID" value="NZ_BJXA01000014.1"/>
</dbReference>